<gene>
    <name evidence="2" type="ORF">EZJ43_13260</name>
</gene>
<feature type="chain" id="PRO_5020423482" description="DUF4468 domain-containing protein" evidence="1">
    <location>
        <begin position="20"/>
        <end position="203"/>
    </location>
</feature>
<organism evidence="2 3">
    <name type="scientific">Pedobacter changchengzhani</name>
    <dbReference type="NCBI Taxonomy" id="2529274"/>
    <lineage>
        <taxon>Bacteria</taxon>
        <taxon>Pseudomonadati</taxon>
        <taxon>Bacteroidota</taxon>
        <taxon>Sphingobacteriia</taxon>
        <taxon>Sphingobacteriales</taxon>
        <taxon>Sphingobacteriaceae</taxon>
        <taxon>Pedobacter</taxon>
    </lineage>
</organism>
<evidence type="ECO:0000313" key="2">
    <source>
        <dbReference type="EMBL" id="TDG35584.1"/>
    </source>
</evidence>
<evidence type="ECO:0008006" key="4">
    <source>
        <dbReference type="Google" id="ProtNLM"/>
    </source>
</evidence>
<reference evidence="2 3" key="1">
    <citation type="submission" date="2019-02" db="EMBL/GenBank/DDBJ databases">
        <title>Pedobacter sp. nov., a novel speices isolated from soil of pinguins habitat in Antarcitica.</title>
        <authorList>
            <person name="He R.-H."/>
        </authorList>
    </citation>
    <scope>NUCLEOTIDE SEQUENCE [LARGE SCALE GENOMIC DNA]</scope>
    <source>
        <strain evidence="2 3">E01020</strain>
    </source>
</reference>
<name>A0A4R5MJ01_9SPHI</name>
<proteinExistence type="predicted"/>
<evidence type="ECO:0000313" key="3">
    <source>
        <dbReference type="Proteomes" id="UP000295668"/>
    </source>
</evidence>
<keyword evidence="1" id="KW-0732">Signal</keyword>
<dbReference type="AlphaFoldDB" id="A0A4R5MJ01"/>
<feature type="signal peptide" evidence="1">
    <location>
        <begin position="1"/>
        <end position="19"/>
    </location>
</feature>
<protein>
    <recommendedName>
        <fullName evidence="4">DUF4468 domain-containing protein</fullName>
    </recommendedName>
</protein>
<comment type="caution">
    <text evidence="2">The sequence shown here is derived from an EMBL/GenBank/DDBJ whole genome shotgun (WGS) entry which is preliminary data.</text>
</comment>
<dbReference type="RefSeq" id="WP_133263194.1">
    <property type="nucleotide sequence ID" value="NZ_SJCY01000009.1"/>
</dbReference>
<dbReference type="OrthoDB" id="1439845at2"/>
<dbReference type="Proteomes" id="UP000295668">
    <property type="component" value="Unassembled WGS sequence"/>
</dbReference>
<accession>A0A4R5MJ01</accession>
<evidence type="ECO:0000256" key="1">
    <source>
        <dbReference type="SAM" id="SignalP"/>
    </source>
</evidence>
<dbReference type="EMBL" id="SJCY01000009">
    <property type="protein sequence ID" value="TDG35584.1"/>
    <property type="molecule type" value="Genomic_DNA"/>
</dbReference>
<sequence length="203" mass="23421">MKRNILLLFLIFCSIATVAQINDEDKLSVDLDKDGIKDHVVFDKDNGVIIVKLSTQKFKPIQSKPVEFEFMSSGIRTTKSGFEFSNNYMRAGYSCQFRYNPKQKKIQLIGMSRYEFGPASNDGSGKSSVNLLTNNYIGNWNFWDDEKEELIPMKTIKLKMTFPVTYLSGFDDGIFNKFQDKCVSLYEKAHEKMKKSQLLENQK</sequence>
<keyword evidence="3" id="KW-1185">Reference proteome</keyword>